<sequence length="195" mass="22694">MSAVLHPPPSIPLFTRKRGSSTYILPEKYKTEREKCFETFHPSWTHPIDAFPEHISTTVGPVTLPEKPDALENTPRPVEKSRSTAQKYRQEDNLHLWQHVFFCQKRLYLWLRTVKSGGIHFIQTMHVPMLIYELPASSLKCPAQPNVIRRNFDPYDQILYHRMILEPHTAYPIPAGTNYIVLMVQKTAFGWDTIP</sequence>
<evidence type="ECO:0000256" key="1">
    <source>
        <dbReference type="SAM" id="MobiDB-lite"/>
    </source>
</evidence>
<proteinExistence type="predicted"/>
<reference evidence="2" key="1">
    <citation type="submission" date="2020-08" db="EMBL/GenBank/DDBJ databases">
        <title>Multicomponent nature underlies the extraordinary mechanical properties of spider dragline silk.</title>
        <authorList>
            <person name="Kono N."/>
            <person name="Nakamura H."/>
            <person name="Mori M."/>
            <person name="Yoshida Y."/>
            <person name="Ohtoshi R."/>
            <person name="Malay A.D."/>
            <person name="Moran D.A.P."/>
            <person name="Tomita M."/>
            <person name="Numata K."/>
            <person name="Arakawa K."/>
        </authorList>
    </citation>
    <scope>NUCLEOTIDE SEQUENCE</scope>
</reference>
<dbReference type="EMBL" id="BMAU01021011">
    <property type="protein sequence ID" value="GFX86582.1"/>
    <property type="molecule type" value="Genomic_DNA"/>
</dbReference>
<protein>
    <submittedName>
        <fullName evidence="2">Uncharacterized protein</fullName>
    </submittedName>
</protein>
<dbReference type="Proteomes" id="UP000887159">
    <property type="component" value="Unassembled WGS sequence"/>
</dbReference>
<accession>A0A8X6UWD8</accession>
<comment type="caution">
    <text evidence="2">The sequence shown here is derived from an EMBL/GenBank/DDBJ whole genome shotgun (WGS) entry which is preliminary data.</text>
</comment>
<gene>
    <name evidence="2" type="ORF">TNCV_462021</name>
</gene>
<keyword evidence="3" id="KW-1185">Reference proteome</keyword>
<dbReference type="AlphaFoldDB" id="A0A8X6UWD8"/>
<evidence type="ECO:0000313" key="3">
    <source>
        <dbReference type="Proteomes" id="UP000887159"/>
    </source>
</evidence>
<organism evidence="2 3">
    <name type="scientific">Trichonephila clavipes</name>
    <name type="common">Golden silk orbweaver</name>
    <name type="synonym">Nephila clavipes</name>
    <dbReference type="NCBI Taxonomy" id="2585209"/>
    <lineage>
        <taxon>Eukaryota</taxon>
        <taxon>Metazoa</taxon>
        <taxon>Ecdysozoa</taxon>
        <taxon>Arthropoda</taxon>
        <taxon>Chelicerata</taxon>
        <taxon>Arachnida</taxon>
        <taxon>Araneae</taxon>
        <taxon>Araneomorphae</taxon>
        <taxon>Entelegynae</taxon>
        <taxon>Araneoidea</taxon>
        <taxon>Nephilidae</taxon>
        <taxon>Trichonephila</taxon>
    </lineage>
</organism>
<evidence type="ECO:0000313" key="2">
    <source>
        <dbReference type="EMBL" id="GFX86582.1"/>
    </source>
</evidence>
<name>A0A8X6UWD8_TRICX</name>
<feature type="region of interest" description="Disordered" evidence="1">
    <location>
        <begin position="65"/>
        <end position="85"/>
    </location>
</feature>